<gene>
    <name evidence="2" type="ORF">FOE78_17045</name>
</gene>
<reference evidence="2 3" key="1">
    <citation type="submission" date="2019-07" db="EMBL/GenBank/DDBJ databases">
        <title>Microlunatus dokdonensis sp. nov. isolated from the rhizospheric soil of the wild plant Elymus tsukushiensis.</title>
        <authorList>
            <person name="Ghim S.-Y."/>
            <person name="Hwang Y.-J."/>
            <person name="Son J.-S."/>
            <person name="Shin J.-H."/>
        </authorList>
    </citation>
    <scope>NUCLEOTIDE SEQUENCE [LARGE SCALE GENOMIC DNA]</scope>
    <source>
        <strain evidence="2 3">KUDC0627</strain>
    </source>
</reference>
<accession>A0A516Q1U0</accession>
<keyword evidence="1" id="KW-1133">Transmembrane helix</keyword>
<feature type="transmembrane region" description="Helical" evidence="1">
    <location>
        <begin position="75"/>
        <end position="94"/>
    </location>
</feature>
<dbReference type="RefSeq" id="WP_143987359.1">
    <property type="nucleotide sequence ID" value="NZ_CP041692.1"/>
</dbReference>
<keyword evidence="3" id="KW-1185">Reference proteome</keyword>
<organism evidence="2 3">
    <name type="scientific">Microlunatus elymi</name>
    <dbReference type="NCBI Taxonomy" id="2596828"/>
    <lineage>
        <taxon>Bacteria</taxon>
        <taxon>Bacillati</taxon>
        <taxon>Actinomycetota</taxon>
        <taxon>Actinomycetes</taxon>
        <taxon>Propionibacteriales</taxon>
        <taxon>Propionibacteriaceae</taxon>
        <taxon>Microlunatus</taxon>
    </lineage>
</organism>
<feature type="transmembrane region" description="Helical" evidence="1">
    <location>
        <begin position="121"/>
        <end position="144"/>
    </location>
</feature>
<evidence type="ECO:0000256" key="1">
    <source>
        <dbReference type="SAM" id="Phobius"/>
    </source>
</evidence>
<evidence type="ECO:0008006" key="4">
    <source>
        <dbReference type="Google" id="ProtNLM"/>
    </source>
</evidence>
<protein>
    <recommendedName>
        <fullName evidence="4">DUF4149 domain-containing protein</fullName>
    </recommendedName>
</protein>
<feature type="transmembrane region" description="Helical" evidence="1">
    <location>
        <begin position="47"/>
        <end position="69"/>
    </location>
</feature>
<feature type="transmembrane region" description="Helical" evidence="1">
    <location>
        <begin position="6"/>
        <end position="27"/>
    </location>
</feature>
<evidence type="ECO:0000313" key="3">
    <source>
        <dbReference type="Proteomes" id="UP000319263"/>
    </source>
</evidence>
<sequence>MGVGTAIAVATTFSWLGMVLAISFIEAPLKFTAPGVTLKIGLGIGRLVFRVLNIIELVLAAAIIVAMIIDPASLLIMVLLAVAIVALLVQVLIVRPRLSRRTDAVLAGTVAEDAPRSRAHFGYVGTELIKVLALLIAGIALLVFA</sequence>
<dbReference type="AlphaFoldDB" id="A0A516Q1U0"/>
<evidence type="ECO:0000313" key="2">
    <source>
        <dbReference type="EMBL" id="QDP97400.1"/>
    </source>
</evidence>
<dbReference type="OrthoDB" id="1098954at2"/>
<name>A0A516Q1U0_9ACTN</name>
<dbReference type="EMBL" id="CP041692">
    <property type="protein sequence ID" value="QDP97400.1"/>
    <property type="molecule type" value="Genomic_DNA"/>
</dbReference>
<dbReference type="Proteomes" id="UP000319263">
    <property type="component" value="Chromosome"/>
</dbReference>
<proteinExistence type="predicted"/>
<keyword evidence="1" id="KW-0812">Transmembrane</keyword>
<keyword evidence="1" id="KW-0472">Membrane</keyword>
<dbReference type="KEGG" id="mik:FOE78_17045"/>